<dbReference type="KEGG" id="pmrn:116958485"/>
<dbReference type="InterPro" id="IPR036084">
    <property type="entry name" value="Ser_inhib-like_sf"/>
</dbReference>
<evidence type="ECO:0000256" key="3">
    <source>
        <dbReference type="SAM" id="MobiDB-lite"/>
    </source>
</evidence>
<dbReference type="InterPro" id="IPR001846">
    <property type="entry name" value="VWF_type-D"/>
</dbReference>
<dbReference type="CDD" id="cd19941">
    <property type="entry name" value="TIL"/>
    <property type="match status" value="1"/>
</dbReference>
<dbReference type="InterPro" id="IPR014853">
    <property type="entry name" value="VWF/SSPO/ZAN-like_Cys-rich_dom"/>
</dbReference>
<protein>
    <submittedName>
        <fullName evidence="6">Mucin-2-like</fullName>
    </submittedName>
</protein>
<dbReference type="AlphaFoldDB" id="A0AAJ7UIA5"/>
<dbReference type="PANTHER" id="PTHR11339">
    <property type="entry name" value="EXTRACELLULAR MATRIX GLYCOPROTEIN RELATED"/>
    <property type="match status" value="1"/>
</dbReference>
<dbReference type="GO" id="GO:0001568">
    <property type="term" value="P:blood vessel development"/>
    <property type="evidence" value="ECO:0007669"/>
    <property type="project" value="TreeGrafter"/>
</dbReference>
<dbReference type="GO" id="GO:0031012">
    <property type="term" value="C:extracellular matrix"/>
    <property type="evidence" value="ECO:0007669"/>
    <property type="project" value="TreeGrafter"/>
</dbReference>
<evidence type="ECO:0000256" key="2">
    <source>
        <dbReference type="ARBA" id="ARBA00023180"/>
    </source>
</evidence>
<name>A0AAJ7UIA5_PETMA</name>
<dbReference type="InterPro" id="IPR050780">
    <property type="entry name" value="Mucin_vWF_Thrombospondin_sf"/>
</dbReference>
<dbReference type="Proteomes" id="UP001318040">
    <property type="component" value="Chromosome 78"/>
</dbReference>
<evidence type="ECO:0000256" key="1">
    <source>
        <dbReference type="ARBA" id="ARBA00023157"/>
    </source>
</evidence>
<sequence>MRCESPLQVENALQLLVDGSALRGRSHAKACERTCQTINLPCPPCESDCPCGDGLIPDNNGNCIPPEDCPCRHHGIVYGKGGTIKVDCNVCTCGSGAWSCNSAECPGTCRMYGDGHYVTFNGKRFVFDGNCDSSIVQDYCSTAEGNFQIITGKDCSAVDSSCSKAIRFYIKDYNVEVHMVAGEVIVVPVAGKIPAMVDDLTIHSVGLYRMVQTGIGIMVMWDRRTSIFVKVDSKYKGTLCGLCGNYNGRDSDDLTAADGSTAASVLAFGNSWRIKESCATMTEAAEPCQQNPHPQAWALRQCHVDHAPFLEACIRDLCACDGGDCECFCTAVAAYAQVCNKAGVCIRWRTPDRCRCYPHCPPDAQYCVPKTNCSCFVEDDVILARQQIHIVKTCQICTCDNAELLCEIPDGCCYHEQLYELGAFISRELDPDQYCATTKTCLQLGEVEDSVECGITPIDVNNATTTTTAVPPLPTEPPIVGSSTAVPDVAPMQPPKGRSTTVGAPVEGATVQQPTATTSVSQVPCSGSWSEWYSEHSPDADNDGDEESYQKVTASGKVVCAPGFLVENIDCRADKYPNTPLGGVGPGNHL</sequence>
<keyword evidence="2" id="KW-0325">Glycoprotein</keyword>
<accession>A0AAJ7UIA5</accession>
<evidence type="ECO:0000259" key="4">
    <source>
        <dbReference type="PROSITE" id="PS51233"/>
    </source>
</evidence>
<feature type="region of interest" description="Disordered" evidence="3">
    <location>
        <begin position="514"/>
        <end position="550"/>
    </location>
</feature>
<dbReference type="PROSITE" id="PS51233">
    <property type="entry name" value="VWFD"/>
    <property type="match status" value="1"/>
</dbReference>
<feature type="compositionally biased region" description="Polar residues" evidence="3">
    <location>
        <begin position="514"/>
        <end position="531"/>
    </location>
</feature>
<evidence type="ECO:0000313" key="6">
    <source>
        <dbReference type="RefSeq" id="XP_032836981.1"/>
    </source>
</evidence>
<keyword evidence="1" id="KW-1015">Disulfide bond</keyword>
<dbReference type="GO" id="GO:0045765">
    <property type="term" value="P:regulation of angiogenesis"/>
    <property type="evidence" value="ECO:0007669"/>
    <property type="project" value="TreeGrafter"/>
</dbReference>
<dbReference type="GO" id="GO:0005615">
    <property type="term" value="C:extracellular space"/>
    <property type="evidence" value="ECO:0007669"/>
    <property type="project" value="TreeGrafter"/>
</dbReference>
<dbReference type="SMART" id="SM00216">
    <property type="entry name" value="VWD"/>
    <property type="match status" value="1"/>
</dbReference>
<reference evidence="6" key="1">
    <citation type="submission" date="2025-08" db="UniProtKB">
        <authorList>
            <consortium name="RefSeq"/>
        </authorList>
    </citation>
    <scope>IDENTIFICATION</scope>
    <source>
        <tissue evidence="6">Sperm</tissue>
    </source>
</reference>
<dbReference type="RefSeq" id="XP_032836981.1">
    <property type="nucleotide sequence ID" value="XM_032981090.1"/>
</dbReference>
<dbReference type="SMART" id="SM00832">
    <property type="entry name" value="C8"/>
    <property type="match status" value="1"/>
</dbReference>
<dbReference type="Pfam" id="PF08742">
    <property type="entry name" value="C8"/>
    <property type="match status" value="1"/>
</dbReference>
<keyword evidence="5" id="KW-1185">Reference proteome</keyword>
<proteinExistence type="predicted"/>
<dbReference type="SUPFAM" id="SSF57603">
    <property type="entry name" value="FnI-like domain"/>
    <property type="match status" value="1"/>
</dbReference>
<evidence type="ECO:0000313" key="5">
    <source>
        <dbReference type="Proteomes" id="UP001318040"/>
    </source>
</evidence>
<dbReference type="PANTHER" id="PTHR11339:SF272">
    <property type="entry name" value="BMP-BINDING ENDOTHELIAL REGULATOR PROTEIN"/>
    <property type="match status" value="1"/>
</dbReference>
<dbReference type="Pfam" id="PF00094">
    <property type="entry name" value="VWD"/>
    <property type="match status" value="1"/>
</dbReference>
<dbReference type="SUPFAM" id="SSF57567">
    <property type="entry name" value="Serine protease inhibitors"/>
    <property type="match status" value="1"/>
</dbReference>
<feature type="domain" description="VWFD" evidence="4">
    <location>
        <begin position="107"/>
        <end position="279"/>
    </location>
</feature>
<gene>
    <name evidence="6" type="primary">LOC116958485</name>
</gene>
<organism evidence="5 6">
    <name type="scientific">Petromyzon marinus</name>
    <name type="common">Sea lamprey</name>
    <dbReference type="NCBI Taxonomy" id="7757"/>
    <lineage>
        <taxon>Eukaryota</taxon>
        <taxon>Metazoa</taxon>
        <taxon>Chordata</taxon>
        <taxon>Craniata</taxon>
        <taxon>Vertebrata</taxon>
        <taxon>Cyclostomata</taxon>
        <taxon>Hyperoartia</taxon>
        <taxon>Petromyzontiformes</taxon>
        <taxon>Petromyzontidae</taxon>
        <taxon>Petromyzon</taxon>
    </lineage>
</organism>